<name>A0ACA9MDI7_9GLOM</name>
<dbReference type="Proteomes" id="UP000789525">
    <property type="component" value="Unassembled WGS sequence"/>
</dbReference>
<dbReference type="EMBL" id="CAJVPT010011816">
    <property type="protein sequence ID" value="CAG8582305.1"/>
    <property type="molecule type" value="Genomic_DNA"/>
</dbReference>
<evidence type="ECO:0000313" key="1">
    <source>
        <dbReference type="EMBL" id="CAG8582305.1"/>
    </source>
</evidence>
<protein>
    <submittedName>
        <fullName evidence="1">13178_t:CDS:1</fullName>
    </submittedName>
</protein>
<evidence type="ECO:0000313" key="2">
    <source>
        <dbReference type="Proteomes" id="UP000789525"/>
    </source>
</evidence>
<proteinExistence type="predicted"/>
<comment type="caution">
    <text evidence="1">The sequence shown here is derived from an EMBL/GenBank/DDBJ whole genome shotgun (WGS) entry which is preliminary data.</text>
</comment>
<feature type="non-terminal residue" evidence="1">
    <location>
        <position position="425"/>
    </location>
</feature>
<organism evidence="1 2">
    <name type="scientific">Acaulospora colombiana</name>
    <dbReference type="NCBI Taxonomy" id="27376"/>
    <lineage>
        <taxon>Eukaryota</taxon>
        <taxon>Fungi</taxon>
        <taxon>Fungi incertae sedis</taxon>
        <taxon>Mucoromycota</taxon>
        <taxon>Glomeromycotina</taxon>
        <taxon>Glomeromycetes</taxon>
        <taxon>Diversisporales</taxon>
        <taxon>Acaulosporaceae</taxon>
        <taxon>Acaulospora</taxon>
    </lineage>
</organism>
<keyword evidence="2" id="KW-1185">Reference proteome</keyword>
<gene>
    <name evidence="1" type="ORF">ACOLOM_LOCUS6010</name>
</gene>
<reference evidence="1" key="1">
    <citation type="submission" date="2021-06" db="EMBL/GenBank/DDBJ databases">
        <authorList>
            <person name="Kallberg Y."/>
            <person name="Tangrot J."/>
            <person name="Rosling A."/>
        </authorList>
    </citation>
    <scope>NUCLEOTIDE SEQUENCE</scope>
    <source>
        <strain evidence="1">CL356</strain>
    </source>
</reference>
<sequence length="425" mass="46540">MPLTLPGAGSFSFFKSPPLTTTSLIFNDEHNISTLSATTSSSNLNNKTAAATETRDPCNAIPAESRIDNGSIKSEKTSNLLNPVVSAERRARSVDAAINRCRRGSNCSSKASNKKPVWFKTLMHRMQQTFFRFNNESGGQVKVNDDVSSPRPRSSADAVRQEVCNRATDEQENTVLSPDEECIEQEDSDHPMPKPEVLHQAGRFTIVREREDFDTIIFDQCHCLQKPCKYLSSGGVHPPPPLELSSESTPYPSRTRNMNESEGVWNNNNKSHLQPNANIHGRTVSSATTRARKPSIVNMHQEFLPSKRHSSVFVAPTSSSSHHHSSSSRTSISSSHEPHTTISSHSGRKFEVEWYSSSVASSNSSASSEFVSSSPASTISAFSFASSPGTNSYSPATTLSRQRSSTLSSKHGRKFEVTVLSSDND</sequence>
<accession>A0ACA9MDI7</accession>